<keyword evidence="2" id="KW-1185">Reference proteome</keyword>
<accession>A0AAV4X489</accession>
<evidence type="ECO:0000313" key="1">
    <source>
        <dbReference type="EMBL" id="GIY88800.1"/>
    </source>
</evidence>
<organism evidence="1 2">
    <name type="scientific">Caerostris extrusa</name>
    <name type="common">Bark spider</name>
    <name type="synonym">Caerostris bankana</name>
    <dbReference type="NCBI Taxonomy" id="172846"/>
    <lineage>
        <taxon>Eukaryota</taxon>
        <taxon>Metazoa</taxon>
        <taxon>Ecdysozoa</taxon>
        <taxon>Arthropoda</taxon>
        <taxon>Chelicerata</taxon>
        <taxon>Arachnida</taxon>
        <taxon>Araneae</taxon>
        <taxon>Araneomorphae</taxon>
        <taxon>Entelegynae</taxon>
        <taxon>Araneoidea</taxon>
        <taxon>Araneidae</taxon>
        <taxon>Caerostris</taxon>
    </lineage>
</organism>
<name>A0AAV4X489_CAEEX</name>
<protein>
    <submittedName>
        <fullName evidence="1">Uncharacterized protein</fullName>
    </submittedName>
</protein>
<comment type="caution">
    <text evidence="1">The sequence shown here is derived from an EMBL/GenBank/DDBJ whole genome shotgun (WGS) entry which is preliminary data.</text>
</comment>
<reference evidence="1 2" key="1">
    <citation type="submission" date="2021-06" db="EMBL/GenBank/DDBJ databases">
        <title>Caerostris extrusa draft genome.</title>
        <authorList>
            <person name="Kono N."/>
            <person name="Arakawa K."/>
        </authorList>
    </citation>
    <scope>NUCLEOTIDE SEQUENCE [LARGE SCALE GENOMIC DNA]</scope>
</reference>
<dbReference type="EMBL" id="BPLR01017105">
    <property type="protein sequence ID" value="GIY88800.1"/>
    <property type="molecule type" value="Genomic_DNA"/>
</dbReference>
<gene>
    <name evidence="1" type="ORF">CEXT_438651</name>
</gene>
<sequence length="106" mass="11922">MFVKKQLWKGVFCQGCLLQTKRLVSRGVCLCFTEDVTLAARDSVRNCWGCLMNYKASPACPVIIRQDGAVIYSCGVGRGRKRNDLESTAEIVYILKILNFHLDFNG</sequence>
<dbReference type="Proteomes" id="UP001054945">
    <property type="component" value="Unassembled WGS sequence"/>
</dbReference>
<dbReference type="AlphaFoldDB" id="A0AAV4X489"/>
<evidence type="ECO:0000313" key="2">
    <source>
        <dbReference type="Proteomes" id="UP001054945"/>
    </source>
</evidence>
<proteinExistence type="predicted"/>